<name>A0AA40KJ70_9HYME</name>
<reference evidence="1" key="1">
    <citation type="submission" date="2021-10" db="EMBL/GenBank/DDBJ databases">
        <title>Melipona bicolor Genome sequencing and assembly.</title>
        <authorList>
            <person name="Araujo N.S."/>
            <person name="Arias M.C."/>
        </authorList>
    </citation>
    <scope>NUCLEOTIDE SEQUENCE</scope>
    <source>
        <strain evidence="1">USP_2M_L1-L4_2017</strain>
        <tissue evidence="1">Whole body</tissue>
    </source>
</reference>
<comment type="caution">
    <text evidence="1">The sequence shown here is derived from an EMBL/GenBank/DDBJ whole genome shotgun (WGS) entry which is preliminary data.</text>
</comment>
<organism evidence="1 2">
    <name type="scientific">Melipona bicolor</name>
    <dbReference type="NCBI Taxonomy" id="60889"/>
    <lineage>
        <taxon>Eukaryota</taxon>
        <taxon>Metazoa</taxon>
        <taxon>Ecdysozoa</taxon>
        <taxon>Arthropoda</taxon>
        <taxon>Hexapoda</taxon>
        <taxon>Insecta</taxon>
        <taxon>Pterygota</taxon>
        <taxon>Neoptera</taxon>
        <taxon>Endopterygota</taxon>
        <taxon>Hymenoptera</taxon>
        <taxon>Apocrita</taxon>
        <taxon>Aculeata</taxon>
        <taxon>Apoidea</taxon>
        <taxon>Anthophila</taxon>
        <taxon>Apidae</taxon>
        <taxon>Melipona</taxon>
    </lineage>
</organism>
<dbReference type="Proteomes" id="UP001177670">
    <property type="component" value="Unassembled WGS sequence"/>
</dbReference>
<sequence length="147" mass="17166">MREHTYGSVLAEWQDDIEPTLDSSSNGTWANWSVFYTKVIRVRESDVVPEWLINSHFEVSSRDCKMFITRACLFQLRDSLDQVCRFNHAASHRTLECWRGVSLGSQRERRREGEAKTVRCLRRKRAVTLGYDCDRLLGRATSSYIET</sequence>
<dbReference type="EMBL" id="JAHYIQ010000023">
    <property type="protein sequence ID" value="KAK1122375.1"/>
    <property type="molecule type" value="Genomic_DNA"/>
</dbReference>
<evidence type="ECO:0000313" key="2">
    <source>
        <dbReference type="Proteomes" id="UP001177670"/>
    </source>
</evidence>
<dbReference type="AlphaFoldDB" id="A0AA40KJ70"/>
<protein>
    <submittedName>
        <fullName evidence="1">Uncharacterized protein</fullName>
    </submittedName>
</protein>
<accession>A0AA40KJ70</accession>
<evidence type="ECO:0000313" key="1">
    <source>
        <dbReference type="EMBL" id="KAK1122375.1"/>
    </source>
</evidence>
<keyword evidence="2" id="KW-1185">Reference proteome</keyword>
<gene>
    <name evidence="1" type="ORF">K0M31_009597</name>
</gene>
<proteinExistence type="predicted"/>